<keyword evidence="4 13" id="KW-0812">Transmembrane</keyword>
<gene>
    <name evidence="15" type="ORF">pipiens_008636</name>
</gene>
<feature type="transmembrane region" description="Helical" evidence="13">
    <location>
        <begin position="306"/>
        <end position="326"/>
    </location>
</feature>
<comment type="caution">
    <text evidence="15">The sequence shown here is derived from an EMBL/GenBank/DDBJ whole genome shotgun (WGS) entry which is preliminary data.</text>
</comment>
<organism evidence="15 16">
    <name type="scientific">Culex pipiens pipiens</name>
    <name type="common">Northern house mosquito</name>
    <dbReference type="NCBI Taxonomy" id="38569"/>
    <lineage>
        <taxon>Eukaryota</taxon>
        <taxon>Metazoa</taxon>
        <taxon>Ecdysozoa</taxon>
        <taxon>Arthropoda</taxon>
        <taxon>Hexapoda</taxon>
        <taxon>Insecta</taxon>
        <taxon>Pterygota</taxon>
        <taxon>Neoptera</taxon>
        <taxon>Endopterygota</taxon>
        <taxon>Diptera</taxon>
        <taxon>Nematocera</taxon>
        <taxon>Culicoidea</taxon>
        <taxon>Culicidae</taxon>
        <taxon>Culicinae</taxon>
        <taxon>Culicini</taxon>
        <taxon>Culex</taxon>
        <taxon>Culex</taxon>
    </lineage>
</organism>
<feature type="domain" description="Ionotropic glutamate receptor L-glutamate and glycine-binding" evidence="14">
    <location>
        <begin position="191"/>
        <end position="253"/>
    </location>
</feature>
<feature type="transmembrane region" description="Helical" evidence="13">
    <location>
        <begin position="556"/>
        <end position="574"/>
    </location>
</feature>
<dbReference type="Pfam" id="PF24061">
    <property type="entry name" value="LBD_receptor"/>
    <property type="match status" value="2"/>
</dbReference>
<feature type="binding site" evidence="12">
    <location>
        <position position="269"/>
    </location>
    <ligand>
        <name>L-glutamate</name>
        <dbReference type="ChEBI" id="CHEBI:29985"/>
    </ligand>
</feature>
<evidence type="ECO:0000259" key="14">
    <source>
        <dbReference type="SMART" id="SM00918"/>
    </source>
</evidence>
<dbReference type="EMBL" id="JBEHCU010005743">
    <property type="protein sequence ID" value="KAL1398842.1"/>
    <property type="molecule type" value="Genomic_DNA"/>
</dbReference>
<dbReference type="SMART" id="SM00918">
    <property type="entry name" value="Lig_chan-Glu_bd"/>
    <property type="match status" value="2"/>
</dbReference>
<comment type="subcellular location">
    <subcellularLocation>
        <location evidence="1">Cell membrane</location>
        <topology evidence="1">Multi-pass membrane protein</topology>
    </subcellularLocation>
</comment>
<proteinExistence type="predicted"/>
<evidence type="ECO:0000313" key="15">
    <source>
        <dbReference type="EMBL" id="KAL1398842.1"/>
    </source>
</evidence>
<dbReference type="Gene3D" id="3.40.190.10">
    <property type="entry name" value="Periplasmic binding protein-like II"/>
    <property type="match status" value="2"/>
</dbReference>
<dbReference type="SUPFAM" id="SSF53850">
    <property type="entry name" value="Periplasmic binding protein-like II"/>
    <property type="match status" value="2"/>
</dbReference>
<evidence type="ECO:0000256" key="2">
    <source>
        <dbReference type="ARBA" id="ARBA00022448"/>
    </source>
</evidence>
<keyword evidence="10" id="KW-1071">Ligand-gated ion channel</keyword>
<feature type="transmembrane region" description="Helical" evidence="13">
    <location>
        <begin position="889"/>
        <end position="908"/>
    </location>
</feature>
<accession>A0ABD1DIP3</accession>
<dbReference type="GO" id="GO:0034220">
    <property type="term" value="P:monoatomic ion transmembrane transport"/>
    <property type="evidence" value="ECO:0007669"/>
    <property type="project" value="UniProtKB-KW"/>
</dbReference>
<evidence type="ECO:0000256" key="3">
    <source>
        <dbReference type="ARBA" id="ARBA00022475"/>
    </source>
</evidence>
<evidence type="ECO:0000256" key="8">
    <source>
        <dbReference type="ARBA" id="ARBA00023170"/>
    </source>
</evidence>
<protein>
    <recommendedName>
        <fullName evidence="14">Ionotropic glutamate receptor L-glutamate and glycine-binding domain-containing protein</fullName>
    </recommendedName>
</protein>
<feature type="transmembrane region" description="Helical" evidence="13">
    <location>
        <begin position="1064"/>
        <end position="1082"/>
    </location>
</feature>
<evidence type="ECO:0000256" key="9">
    <source>
        <dbReference type="ARBA" id="ARBA00023180"/>
    </source>
</evidence>
<evidence type="ECO:0000256" key="11">
    <source>
        <dbReference type="ARBA" id="ARBA00023303"/>
    </source>
</evidence>
<sequence>MIRQFFVPESNHIYIRRRASNPGSVFVQRDIVNELTARSEPHIKVQLETYQAKVLEQLRSFNVFLVDDYKAFERISDGMKVRTYNYNGFFMVIVSNSSKSSDYTVQRIMDELWTHYIVNVAILITYEYAPEKTYYYTYFPFGNGYCERVQPTLWKVFSEGHFGNLEKAFFPPKLSNMHGCPLKLATFEIAPFLMLKYDSKGNVIQTDGLEGIVARVLSQKLNFTTQIVLVDPPDWGITAVLGSSTGASRYIRDREVNFSIGYWALTHSRSLYMGSTFPYYSSLMTIIAPPGYPYSTIEQLMLPFKYIIWCCITSILAIAFCVITIVNRKSISVQYFVFGRRVSAPLLNTFNVFFGGSLHRLPGRNFARSLIAAWLLYSLVIRTSYTASLFKFLKLQPNRTVPQIIPEYIAAGYHIRMTRNLSYMFDGIPDVLPHLRQTSFAQLIATEIDELQLPSTRYVMLMPIEAISFFNRNLTKQGKLLRTVYDRVFLSKLAIYTQKSAPFLPAFNTFLGRLNAAGFIDQWASNYHQPVFLKQIRWQTGPRPIELQQVMGCFKLLLGGLIAGLVAFVLECFLEWRKRKVMLRPEESNLADAVSGILLKNYQDPFAPALISQAYISGNNSRAQQDLLNSIISTLDGQIAIRFNVPSGNQLRRPWTHHVWLVDSYESFSLLYRALNVESYDYSGRYLIVYSGNPERKMINQIFKDLLKQQIVNVVFAGVIATRVELWTYDPFTSGNCFAVNLIKLSELSDDYFPDKTVSLQGCKLKVGSFETRPYTFISYDENQELVLGGFEGDMLEVLKEKLDFKTTILIPPNNTQWGIATKENSTGMMKMIQEEEVDFGLSCLGISTARNEILKAGEVHYTTALVISVPPGRPYTSFEKLFRPFRSAVWLAVVISLAIGFVTIAVVDRMSHDVRHFVYGRGVGSAFLNLYKVLFGISMNVVPSGNFARTLLFLWIMETFILRTLYQGSSFKYLQLSLKRPPSRTLAEVDATGAHYHVIDVAIRYYEAFPERMKRVIPLPPVKDNLAARLLWMTQNPDSPEVMMSCTDHVAYHNRLHRRRPGGFVRIAQESIAVYTITIYYPKKSMLTRQFNRQIRRFLAAGLMEYWIQRYGDYDFQEQVESSGPEPLSLDHLLGAFELCGVLTAASFVVFLIELLVFKCRSKKTLNIVGSLLKREEIETA</sequence>
<dbReference type="Pfam" id="PF10613">
    <property type="entry name" value="Lig_chan-Glu_bd"/>
    <property type="match status" value="1"/>
</dbReference>
<keyword evidence="9" id="KW-0325">Glycoprotein</keyword>
<keyword evidence="7 13" id="KW-0472">Membrane</keyword>
<dbReference type="Gene3D" id="1.10.287.70">
    <property type="match status" value="2"/>
</dbReference>
<keyword evidence="5 13" id="KW-1133">Transmembrane helix</keyword>
<evidence type="ECO:0000256" key="1">
    <source>
        <dbReference type="ARBA" id="ARBA00004651"/>
    </source>
</evidence>
<keyword evidence="8" id="KW-0675">Receptor</keyword>
<evidence type="ECO:0000256" key="13">
    <source>
        <dbReference type="SAM" id="Phobius"/>
    </source>
</evidence>
<keyword evidence="11" id="KW-0407">Ion channel</keyword>
<feature type="domain" description="Ionotropic glutamate receptor L-glutamate and glycine-binding" evidence="14">
    <location>
        <begin position="774"/>
        <end position="835"/>
    </location>
</feature>
<dbReference type="Proteomes" id="UP001562425">
    <property type="component" value="Unassembled WGS sequence"/>
</dbReference>
<evidence type="ECO:0000256" key="4">
    <source>
        <dbReference type="ARBA" id="ARBA00022692"/>
    </source>
</evidence>
<keyword evidence="6" id="KW-0406">Ion transport</keyword>
<feature type="transmembrane region" description="Helical" evidence="13">
    <location>
        <begin position="370"/>
        <end position="393"/>
    </location>
</feature>
<feature type="transmembrane region" description="Helical" evidence="13">
    <location>
        <begin position="948"/>
        <end position="967"/>
    </location>
</feature>
<dbReference type="InterPro" id="IPR056198">
    <property type="entry name" value="LBD_receptor"/>
</dbReference>
<evidence type="ECO:0000256" key="6">
    <source>
        <dbReference type="ARBA" id="ARBA00023065"/>
    </source>
</evidence>
<dbReference type="PRINTS" id="PR00177">
    <property type="entry name" value="NMDARECEPTOR"/>
</dbReference>
<keyword evidence="16" id="KW-1185">Reference proteome</keyword>
<dbReference type="AlphaFoldDB" id="A0ABD1DIP3"/>
<evidence type="ECO:0000256" key="7">
    <source>
        <dbReference type="ARBA" id="ARBA00023136"/>
    </source>
</evidence>
<evidence type="ECO:0000313" key="16">
    <source>
        <dbReference type="Proteomes" id="UP001562425"/>
    </source>
</evidence>
<evidence type="ECO:0000256" key="12">
    <source>
        <dbReference type="PIRSR" id="PIRSR601508-1"/>
    </source>
</evidence>
<dbReference type="GO" id="GO:0005886">
    <property type="term" value="C:plasma membrane"/>
    <property type="evidence" value="ECO:0007669"/>
    <property type="project" value="UniProtKB-SubCell"/>
</dbReference>
<dbReference type="InterPro" id="IPR019594">
    <property type="entry name" value="Glu/Gly-bd"/>
</dbReference>
<keyword evidence="3" id="KW-1003">Cell membrane</keyword>
<evidence type="ECO:0000256" key="10">
    <source>
        <dbReference type="ARBA" id="ARBA00023286"/>
    </source>
</evidence>
<keyword evidence="2" id="KW-0813">Transport</keyword>
<reference evidence="15 16" key="1">
    <citation type="submission" date="2024-05" db="EMBL/GenBank/DDBJ databases">
        <title>Culex pipiens pipiens assembly and annotation.</title>
        <authorList>
            <person name="Alout H."/>
            <person name="Durand T."/>
        </authorList>
    </citation>
    <scope>NUCLEOTIDE SEQUENCE [LARGE SCALE GENOMIC DNA]</scope>
    <source>
        <strain evidence="15">HA-2024</strain>
        <tissue evidence="15">Whole body</tissue>
    </source>
</reference>
<dbReference type="PANTHER" id="PTHR42643">
    <property type="entry name" value="IONOTROPIC RECEPTOR 20A-RELATED"/>
    <property type="match status" value="1"/>
</dbReference>
<dbReference type="InterPro" id="IPR001508">
    <property type="entry name" value="Iono_Glu_rcpt_met"/>
</dbReference>
<name>A0ABD1DIP3_CULPP</name>
<feature type="transmembrane region" description="Helical" evidence="13">
    <location>
        <begin position="1134"/>
        <end position="1159"/>
    </location>
</feature>
<dbReference type="PANTHER" id="PTHR42643:SF30">
    <property type="entry name" value="IONOTROPIC RECEPTOR 40A-RELATED"/>
    <property type="match status" value="1"/>
</dbReference>
<dbReference type="InterPro" id="IPR052192">
    <property type="entry name" value="Insect_Ionotropic_Sensory_Rcpt"/>
</dbReference>
<evidence type="ECO:0000256" key="5">
    <source>
        <dbReference type="ARBA" id="ARBA00022989"/>
    </source>
</evidence>